<name>A0AAE0G9K1_9CHLO</name>
<gene>
    <name evidence="2" type="ORF">CYMTET_17928</name>
</gene>
<evidence type="ECO:0000313" key="2">
    <source>
        <dbReference type="EMBL" id="KAK3273855.1"/>
    </source>
</evidence>
<dbReference type="AlphaFoldDB" id="A0AAE0G9K1"/>
<organism evidence="2 3">
    <name type="scientific">Cymbomonas tetramitiformis</name>
    <dbReference type="NCBI Taxonomy" id="36881"/>
    <lineage>
        <taxon>Eukaryota</taxon>
        <taxon>Viridiplantae</taxon>
        <taxon>Chlorophyta</taxon>
        <taxon>Pyramimonadophyceae</taxon>
        <taxon>Pyramimonadales</taxon>
        <taxon>Pyramimonadaceae</taxon>
        <taxon>Cymbomonas</taxon>
    </lineage>
</organism>
<reference evidence="2 3" key="1">
    <citation type="journal article" date="2015" name="Genome Biol. Evol.">
        <title>Comparative Genomics of a Bacterivorous Green Alga Reveals Evolutionary Causalities and Consequences of Phago-Mixotrophic Mode of Nutrition.</title>
        <authorList>
            <person name="Burns J.A."/>
            <person name="Paasch A."/>
            <person name="Narechania A."/>
            <person name="Kim E."/>
        </authorList>
    </citation>
    <scope>NUCLEOTIDE SEQUENCE [LARGE SCALE GENOMIC DNA]</scope>
    <source>
        <strain evidence="2 3">PLY_AMNH</strain>
    </source>
</reference>
<dbReference type="Proteomes" id="UP001190700">
    <property type="component" value="Unassembled WGS sequence"/>
</dbReference>
<proteinExistence type="predicted"/>
<sequence length="488" mass="53944">MFDDRQLIQEYINKSSRKLGREAAVIAKSIRYAVDDNFLVVDHTPQGSIFIDTNSEVYLVVGLANSIRWMLSRAPGASLPIGLRTCILGLGAQIAYDGIVIGGTEPSTLPQFDNWQETYEAARLWGRIRHRLDPKEAQRLQAAIEHSANLASSMAACALGMGGPGGPKSGQCGVGPMEENWFNSCVCVNHVWRPNPSLEGGEKIQLTDQVKLRISDVCPCGWSKKPFHQCHMLLPTMPLVVRDYDRDYKEDPGTSRPWVYSEMLPVTITFGVLDVEVVRSRLDGCKQLYSQFECDESVCWLLQGCSPCLFPPGGVLNFGDLELLLDGEPALKITGVSYQRMRAILKLLKDDLDLRSQLTGGEKELAGMRTVQMAKAGGGGTEMQASTEVHKKLDKFIGKLGKVADHAPCHPTSTAADPADDAWDLEPKKESRDVRRRRRKEMMKSNEEENEENEEVVKGSEVQPKSTLVSASNLIFSDVAALHKSQVP</sequence>
<protein>
    <submittedName>
        <fullName evidence="2">Uncharacterized protein</fullName>
    </submittedName>
</protein>
<dbReference type="EMBL" id="LGRX02008197">
    <property type="protein sequence ID" value="KAK3273855.1"/>
    <property type="molecule type" value="Genomic_DNA"/>
</dbReference>
<feature type="region of interest" description="Disordered" evidence="1">
    <location>
        <begin position="407"/>
        <end position="464"/>
    </location>
</feature>
<comment type="caution">
    <text evidence="2">The sequence shown here is derived from an EMBL/GenBank/DDBJ whole genome shotgun (WGS) entry which is preliminary data.</text>
</comment>
<evidence type="ECO:0000313" key="3">
    <source>
        <dbReference type="Proteomes" id="UP001190700"/>
    </source>
</evidence>
<keyword evidence="3" id="KW-1185">Reference proteome</keyword>
<accession>A0AAE0G9K1</accession>
<evidence type="ECO:0000256" key="1">
    <source>
        <dbReference type="SAM" id="MobiDB-lite"/>
    </source>
</evidence>